<dbReference type="EMBL" id="JAQQXS010000005">
    <property type="protein sequence ID" value="MDC8784995.1"/>
    <property type="molecule type" value="Genomic_DNA"/>
</dbReference>
<accession>A0ABT5KPZ8</accession>
<evidence type="ECO:0000313" key="4">
    <source>
        <dbReference type="Proteomes" id="UP001219862"/>
    </source>
</evidence>
<feature type="signal peptide" evidence="1">
    <location>
        <begin position="1"/>
        <end position="22"/>
    </location>
</feature>
<proteinExistence type="predicted"/>
<feature type="chain" id="PRO_5045722139" evidence="1">
    <location>
        <begin position="23"/>
        <end position="96"/>
    </location>
</feature>
<dbReference type="InterPro" id="IPR025711">
    <property type="entry name" value="PepSY"/>
</dbReference>
<dbReference type="RefSeq" id="WP_273596111.1">
    <property type="nucleotide sequence ID" value="NZ_JAQQXS010000005.1"/>
</dbReference>
<evidence type="ECO:0000259" key="2">
    <source>
        <dbReference type="Pfam" id="PF13670"/>
    </source>
</evidence>
<keyword evidence="4" id="KW-1185">Reference proteome</keyword>
<feature type="domain" description="PepSY" evidence="2">
    <location>
        <begin position="9"/>
        <end position="88"/>
    </location>
</feature>
<reference evidence="3 4" key="1">
    <citation type="submission" date="2022-10" db="EMBL/GenBank/DDBJ databases">
        <title>paucibacter sp. hw8 Genome sequencing.</title>
        <authorList>
            <person name="Park S."/>
        </authorList>
    </citation>
    <scope>NUCLEOTIDE SEQUENCE [LARGE SCALE GENOMIC DNA]</scope>
    <source>
        <strain evidence="4">hw8</strain>
    </source>
</reference>
<dbReference type="Proteomes" id="UP001219862">
    <property type="component" value="Unassembled WGS sequence"/>
</dbReference>
<keyword evidence="1" id="KW-0732">Signal</keyword>
<name>A0ABT5KPZ8_9BURK</name>
<protein>
    <submittedName>
        <fullName evidence="3">PepSY domain-containing protein</fullName>
    </submittedName>
</protein>
<sequence>MTKTNHSLAALLLATVAFGAHAHGDVSCPKIPKEEWRPQMELQHKLSAEGWRIRQVKTFSTCYEVYGFDAKGERVEAFFNPKTFERIEPNSAPEKK</sequence>
<organism evidence="3 4">
    <name type="scientific">Roseateles koreensis</name>
    <dbReference type="NCBI Taxonomy" id="2987526"/>
    <lineage>
        <taxon>Bacteria</taxon>
        <taxon>Pseudomonadati</taxon>
        <taxon>Pseudomonadota</taxon>
        <taxon>Betaproteobacteria</taxon>
        <taxon>Burkholderiales</taxon>
        <taxon>Sphaerotilaceae</taxon>
        <taxon>Roseateles</taxon>
    </lineage>
</organism>
<comment type="caution">
    <text evidence="3">The sequence shown here is derived from an EMBL/GenBank/DDBJ whole genome shotgun (WGS) entry which is preliminary data.</text>
</comment>
<dbReference type="Pfam" id="PF13670">
    <property type="entry name" value="PepSY_2"/>
    <property type="match status" value="1"/>
</dbReference>
<evidence type="ECO:0000313" key="3">
    <source>
        <dbReference type="EMBL" id="MDC8784995.1"/>
    </source>
</evidence>
<gene>
    <name evidence="3" type="ORF">PRZ01_07305</name>
</gene>
<evidence type="ECO:0000256" key="1">
    <source>
        <dbReference type="SAM" id="SignalP"/>
    </source>
</evidence>